<keyword evidence="7 9" id="KW-1133">Transmembrane helix</keyword>
<evidence type="ECO:0000256" key="2">
    <source>
        <dbReference type="ARBA" id="ARBA00007069"/>
    </source>
</evidence>
<keyword evidence="6 9" id="KW-0812">Transmembrane</keyword>
<dbReference type="RefSeq" id="WP_368383018.1">
    <property type="nucleotide sequence ID" value="NZ_JBFRYA010000021.1"/>
</dbReference>
<evidence type="ECO:0000256" key="6">
    <source>
        <dbReference type="ARBA" id="ARBA00022692"/>
    </source>
</evidence>
<gene>
    <name evidence="11" type="primary">pstA</name>
    <name evidence="11" type="ORF">AB4876_17455</name>
</gene>
<reference evidence="11 12" key="1">
    <citation type="journal article" date="2011" name="Int. J. Syst. Evol. Microbiol.">
        <title>Zhongshania antarctica gen. nov., sp. nov. and Zhongshania guokunii sp. nov., gammaproteobacteria respectively isolated from coastal attached (fast) ice and surface seawater of the Antarctic.</title>
        <authorList>
            <person name="Li H.J."/>
            <person name="Zhang X.Y."/>
            <person name="Chen C.X."/>
            <person name="Zhang Y.J."/>
            <person name="Gao Z.M."/>
            <person name="Yu Y."/>
            <person name="Chen X.L."/>
            <person name="Chen B."/>
            <person name="Zhang Y.Z."/>
        </authorList>
    </citation>
    <scope>NUCLEOTIDE SEQUENCE [LARGE SCALE GENOMIC DNA]</scope>
    <source>
        <strain evidence="11 12">ZS6-22T</strain>
    </source>
</reference>
<feature type="transmembrane region" description="Helical" evidence="9">
    <location>
        <begin position="533"/>
        <end position="555"/>
    </location>
</feature>
<dbReference type="Pfam" id="PF00528">
    <property type="entry name" value="BPD_transp_1"/>
    <property type="match status" value="1"/>
</dbReference>
<feature type="transmembrane region" description="Helical" evidence="9">
    <location>
        <begin position="407"/>
        <end position="431"/>
    </location>
</feature>
<feature type="domain" description="ABC transmembrane type-1" evidence="10">
    <location>
        <begin position="320"/>
        <end position="552"/>
    </location>
</feature>
<dbReference type="Proteomes" id="UP001557485">
    <property type="component" value="Unassembled WGS sequence"/>
</dbReference>
<organism evidence="11 12">
    <name type="scientific">Zhongshania guokunii</name>
    <dbReference type="NCBI Taxonomy" id="641783"/>
    <lineage>
        <taxon>Bacteria</taxon>
        <taxon>Pseudomonadati</taxon>
        <taxon>Pseudomonadota</taxon>
        <taxon>Gammaproteobacteria</taxon>
        <taxon>Cellvibrionales</taxon>
        <taxon>Spongiibacteraceae</taxon>
        <taxon>Zhongshania</taxon>
    </lineage>
</organism>
<keyword evidence="5 9" id="KW-1003">Cell membrane</keyword>
<dbReference type="PANTHER" id="PTHR43470:SF6">
    <property type="entry name" value="PHOSPHATE TRANSPORT SYSTEM PERMEASE PROTEIN PSTA"/>
    <property type="match status" value="1"/>
</dbReference>
<evidence type="ECO:0000256" key="8">
    <source>
        <dbReference type="ARBA" id="ARBA00023136"/>
    </source>
</evidence>
<dbReference type="InterPro" id="IPR005672">
    <property type="entry name" value="Phosphate_PstA"/>
</dbReference>
<comment type="subcellular location">
    <subcellularLocation>
        <location evidence="9">Cell inner membrane</location>
        <topology evidence="9">Multi-pass membrane protein</topology>
    </subcellularLocation>
    <subcellularLocation>
        <location evidence="1">Cell membrane</location>
        <topology evidence="1">Multi-pass membrane protein</topology>
    </subcellularLocation>
</comment>
<dbReference type="SUPFAM" id="SSF161098">
    <property type="entry name" value="MetI-like"/>
    <property type="match status" value="1"/>
</dbReference>
<dbReference type="PANTHER" id="PTHR43470">
    <property type="entry name" value="PHOSPHATE TRANSPORT SYSTEM PERMEASE PROTEIN PSTA-RELATED"/>
    <property type="match status" value="1"/>
</dbReference>
<feature type="transmembrane region" description="Helical" evidence="9">
    <location>
        <begin position="21"/>
        <end position="45"/>
    </location>
</feature>
<feature type="transmembrane region" description="Helical" evidence="9">
    <location>
        <begin position="316"/>
        <end position="345"/>
    </location>
</feature>
<evidence type="ECO:0000256" key="5">
    <source>
        <dbReference type="ARBA" id="ARBA00022475"/>
    </source>
</evidence>
<evidence type="ECO:0000256" key="7">
    <source>
        <dbReference type="ARBA" id="ARBA00022989"/>
    </source>
</evidence>
<keyword evidence="4" id="KW-0813">Transport</keyword>
<evidence type="ECO:0000259" key="10">
    <source>
        <dbReference type="PROSITE" id="PS50928"/>
    </source>
</evidence>
<dbReference type="EMBL" id="JBFRYA010000021">
    <property type="protein sequence ID" value="MEX1670711.1"/>
    <property type="molecule type" value="Genomic_DNA"/>
</dbReference>
<evidence type="ECO:0000313" key="12">
    <source>
        <dbReference type="Proteomes" id="UP001557485"/>
    </source>
</evidence>
<dbReference type="InterPro" id="IPR000515">
    <property type="entry name" value="MetI-like"/>
</dbReference>
<proteinExistence type="inferred from homology"/>
<feature type="transmembrane region" description="Helical" evidence="9">
    <location>
        <begin position="365"/>
        <end position="387"/>
    </location>
</feature>
<keyword evidence="8 9" id="KW-0472">Membrane</keyword>
<accession>A0ABV3U9T5</accession>
<dbReference type="PROSITE" id="PS50928">
    <property type="entry name" value="ABC_TM1"/>
    <property type="match status" value="1"/>
</dbReference>
<dbReference type="Gene3D" id="1.10.3720.10">
    <property type="entry name" value="MetI-like"/>
    <property type="match status" value="1"/>
</dbReference>
<keyword evidence="12" id="KW-1185">Reference proteome</keyword>
<evidence type="ECO:0000256" key="9">
    <source>
        <dbReference type="RuleBase" id="RU363043"/>
    </source>
</evidence>
<dbReference type="InterPro" id="IPR035906">
    <property type="entry name" value="MetI-like_sf"/>
</dbReference>
<comment type="caution">
    <text evidence="11">The sequence shown here is derived from an EMBL/GenBank/DDBJ whole genome shotgun (WGS) entry which is preliminary data.</text>
</comment>
<evidence type="ECO:0000256" key="3">
    <source>
        <dbReference type="ARBA" id="ARBA00016864"/>
    </source>
</evidence>
<evidence type="ECO:0000256" key="4">
    <source>
        <dbReference type="ARBA" id="ARBA00022448"/>
    </source>
</evidence>
<evidence type="ECO:0000256" key="1">
    <source>
        <dbReference type="ARBA" id="ARBA00004651"/>
    </source>
</evidence>
<name>A0ABV3U9T5_9GAMM</name>
<evidence type="ECO:0000313" key="11">
    <source>
        <dbReference type="EMBL" id="MEX1670711.1"/>
    </source>
</evidence>
<comment type="similarity">
    <text evidence="2 9">Belongs to the binding-protein-dependent transport system permease family. CysTW subfamily.</text>
</comment>
<sequence length="568" mass="62933">MSLHDDNKQGLIEWCKRGEPMIWLNAAAVTVSTMAVIGLLLLLAVRGFGHFWPASVVQAEYNLPSETAVPILAERVEVESVPIEQLLSAGFKIDASEPFVKRELVKVGNRDVGGADFKWVISDYLEDVQYPRDVLVIERREWGNFYGFLQEVKEQGKVVANTEADGPAALLDFQARVERASEIHDRIAKIEKKDIGSINYKLEKLRLKERGLSLDDDLSAASRQERETEIALSRAELDIQYKALQAQLAELYTQWNRDSYTILTSSGQLREQRMATVVKAYQPNAMHIGQKIVFYFQKFGEFLTEEPREANTEGGIFPAIFGTVIMVLIMSVLVTPFGVIAAVYLREYAKQGLMTRIVRIAVNNLAGVPSIVYGVFGLGFFIYFLGAEMDKAMFAEALPAPTFGTPGLLWASVTLALLTLPVVIVATEEGLARIPRNLREGSLALGATKAETLWRVVLPMASPAMMTGLILAVARAAGEVAPLMLVGVVKLAPSLPVDGNFPYFHLDQKFMHLGFHIYDVGFQSPNVEAARPLVYATALLLVVIIALLNLSAVALRNRLREKYKSLEM</sequence>
<dbReference type="NCBIfam" id="TIGR00974">
    <property type="entry name" value="3a0107s02c"/>
    <property type="match status" value="1"/>
</dbReference>
<feature type="transmembrane region" description="Helical" evidence="9">
    <location>
        <begin position="452"/>
        <end position="474"/>
    </location>
</feature>
<dbReference type="CDD" id="cd06261">
    <property type="entry name" value="TM_PBP2"/>
    <property type="match status" value="1"/>
</dbReference>
<protein>
    <recommendedName>
        <fullName evidence="3 9">Phosphate transport system permease protein PstA</fullName>
    </recommendedName>
</protein>